<feature type="domain" description="BD-FAE-like" evidence="2">
    <location>
        <begin position="32"/>
        <end position="243"/>
    </location>
</feature>
<dbReference type="Proteomes" id="UP000216411">
    <property type="component" value="Unassembled WGS sequence"/>
</dbReference>
<protein>
    <submittedName>
        <fullName evidence="3 4">Alpha/beta hydrolase</fullName>
    </submittedName>
</protein>
<dbReference type="PANTHER" id="PTHR48081:SF6">
    <property type="entry name" value="PEPTIDASE S9 PROLYL OLIGOPEPTIDASE CATALYTIC DOMAIN-CONTAINING PROTEIN"/>
    <property type="match status" value="1"/>
</dbReference>
<evidence type="ECO:0000313" key="4">
    <source>
        <dbReference type="EMBL" id="RDY32630.1"/>
    </source>
</evidence>
<gene>
    <name evidence="3" type="ORF">C8E03_102459</name>
    <name evidence="4" type="ORF">CG710_004175</name>
</gene>
<comment type="caution">
    <text evidence="4">The sequence shown here is derived from an EMBL/GenBank/DDBJ whole genome shotgun (WGS) entry which is preliminary data.</text>
</comment>
<name>A0A255I1X6_9FIRM</name>
<dbReference type="Pfam" id="PF20434">
    <property type="entry name" value="BD-FAE"/>
    <property type="match status" value="1"/>
</dbReference>
<evidence type="ECO:0000256" key="1">
    <source>
        <dbReference type="ARBA" id="ARBA00022801"/>
    </source>
</evidence>
<reference evidence="4" key="3">
    <citation type="submission" date="2018-07" db="EMBL/GenBank/DDBJ databases">
        <authorList>
            <person name="Quirk P.G."/>
            <person name="Krulwich T.A."/>
        </authorList>
    </citation>
    <scope>NUCLEOTIDE SEQUENCE</scope>
    <source>
        <strain evidence="4">CCRI-19302</strain>
    </source>
</reference>
<sequence length="300" mass="33923">MIIKKRYVEENESGAYFTAYLLEDSKELLPGKKRPVVVIAPGGGYLFTSDREAEPIAMKFLSLGYHAVILRYTTGNIEEGRIGVGKQALKELAQTIYYLRQKSDLWYLDKDKIAVCGFSAGAHLAANLGVHWNNKELIDSLKTKEKRAEDIKPNALILGYPLLDYEVMLHKAKLEAENEELKGNFEFIKIANKALTGTVDLTEDIIKEYSPKFWVSKHTPPTFLWHTATDNLVFAENSLNFALELAKHKVPYELHVFQNGGHGLALANEITANSKEQINEDCEVWFDLAANWLKKHIPLS</sequence>
<dbReference type="Proteomes" id="UP000247523">
    <property type="component" value="Unassembled WGS sequence"/>
</dbReference>
<dbReference type="OrthoDB" id="9794725at2"/>
<dbReference type="InterPro" id="IPR029058">
    <property type="entry name" value="AB_hydrolase_fold"/>
</dbReference>
<dbReference type="RefSeq" id="WP_094379380.1">
    <property type="nucleotide sequence ID" value="NZ_NOKA02000003.1"/>
</dbReference>
<dbReference type="GO" id="GO:0016787">
    <property type="term" value="F:hydrolase activity"/>
    <property type="evidence" value="ECO:0007669"/>
    <property type="project" value="UniProtKB-KW"/>
</dbReference>
<reference evidence="3 6" key="2">
    <citation type="submission" date="2018-05" db="EMBL/GenBank/DDBJ databases">
        <title>Genomic Encyclopedia of Type Strains, Phase IV (KMG-IV): sequencing the most valuable type-strain genomes for metagenomic binning, comparative biology and taxonomic classification.</title>
        <authorList>
            <person name="Goeker M."/>
        </authorList>
    </citation>
    <scope>NUCLEOTIDE SEQUENCE [LARGE SCALE GENOMIC DNA]</scope>
    <source>
        <strain evidence="3 6">DSM 28816</strain>
    </source>
</reference>
<dbReference type="EMBL" id="NOKA02000003">
    <property type="protein sequence ID" value="RDY32630.1"/>
    <property type="molecule type" value="Genomic_DNA"/>
</dbReference>
<evidence type="ECO:0000313" key="6">
    <source>
        <dbReference type="Proteomes" id="UP000247523"/>
    </source>
</evidence>
<organism evidence="4 5">
    <name type="scientific">Lachnotalea glycerini</name>
    <dbReference type="NCBI Taxonomy" id="1763509"/>
    <lineage>
        <taxon>Bacteria</taxon>
        <taxon>Bacillati</taxon>
        <taxon>Bacillota</taxon>
        <taxon>Clostridia</taxon>
        <taxon>Lachnospirales</taxon>
        <taxon>Lachnospiraceae</taxon>
        <taxon>Lachnotalea</taxon>
    </lineage>
</organism>
<keyword evidence="1 4" id="KW-0378">Hydrolase</keyword>
<evidence type="ECO:0000313" key="5">
    <source>
        <dbReference type="Proteomes" id="UP000216411"/>
    </source>
</evidence>
<proteinExistence type="predicted"/>
<evidence type="ECO:0000259" key="2">
    <source>
        <dbReference type="Pfam" id="PF20434"/>
    </source>
</evidence>
<evidence type="ECO:0000313" key="3">
    <source>
        <dbReference type="EMBL" id="PXV93684.1"/>
    </source>
</evidence>
<dbReference type="Gene3D" id="3.40.50.1820">
    <property type="entry name" value="alpha/beta hydrolase"/>
    <property type="match status" value="1"/>
</dbReference>
<dbReference type="EMBL" id="QICS01000002">
    <property type="protein sequence ID" value="PXV93684.1"/>
    <property type="molecule type" value="Genomic_DNA"/>
</dbReference>
<accession>A0A255I1X6</accession>
<keyword evidence="5" id="KW-1185">Reference proteome</keyword>
<dbReference type="InterPro" id="IPR050300">
    <property type="entry name" value="GDXG_lipolytic_enzyme"/>
</dbReference>
<reference evidence="4 5" key="1">
    <citation type="journal article" date="2017" name="Genome Announc.">
        <title>Draft Genome Sequence of a Sporulating and Motile Strain of Lachnotalea glycerini Isolated from Water in Quebec City, Canada.</title>
        <authorList>
            <person name="Maheux A.F."/>
            <person name="Boudreau D.K."/>
            <person name="Berube E."/>
            <person name="Boissinot M."/>
            <person name="Raymond F."/>
            <person name="Brodeur S."/>
            <person name="Corbeil J."/>
            <person name="Isabel S."/>
            <person name="Omar R.F."/>
            <person name="Bergeron M.G."/>
        </authorList>
    </citation>
    <scope>NUCLEOTIDE SEQUENCE [LARGE SCALE GENOMIC DNA]</scope>
    <source>
        <strain evidence="4 5">CCRI-19302</strain>
    </source>
</reference>
<dbReference type="InterPro" id="IPR049492">
    <property type="entry name" value="BD-FAE-like_dom"/>
</dbReference>
<dbReference type="AlphaFoldDB" id="A0A255I1X6"/>
<dbReference type="SUPFAM" id="SSF53474">
    <property type="entry name" value="alpha/beta-Hydrolases"/>
    <property type="match status" value="1"/>
</dbReference>
<dbReference type="PANTHER" id="PTHR48081">
    <property type="entry name" value="AB HYDROLASE SUPERFAMILY PROTEIN C4A8.06C"/>
    <property type="match status" value="1"/>
</dbReference>